<dbReference type="NCBIfam" id="TIGR04168">
    <property type="entry name" value="TIGR04168 family protein"/>
    <property type="match status" value="1"/>
</dbReference>
<dbReference type="AlphaFoldDB" id="A0A951PIK3"/>
<protein>
    <submittedName>
        <fullName evidence="2">TIGR04168 family protein</fullName>
    </submittedName>
</protein>
<accession>A0A951PIK3</accession>
<gene>
    <name evidence="2" type="ORF">KME25_05800</name>
</gene>
<name>A0A951PIK3_9CYAN</name>
<proteinExistence type="predicted"/>
<sequence length="315" mass="35371">MSNQRNYKQSIKIAVVGDIHDLWEAEDAIALQQLGVDLVLFVGDFGNEAVDIVRLVTDIDLPKAAIMGNHDAWYSASDWGRKRCPYDRKKEDRVQQQLDLLGETHVGYGKLDFPEFNLSVVGSRPYSWGGEVWKNQEFLKERCGVTNFEESIERIVAAAQTTTYETIIFLGHNGPVGLGDRPEDPCGRDWQPLGGDYGDPDFAEAIAQTQALGKKIPFVTFGHMHHTMRHTKEKLRTAIFTSPEGTVYLNSASVPRIIQTESDRLRNFSVVSLEAGIVNQISLVWMGKDYTVVSEQLLYQHPEATVIQPVYSQSP</sequence>
<dbReference type="Pfam" id="PF00149">
    <property type="entry name" value="Metallophos"/>
    <property type="match status" value="1"/>
</dbReference>
<evidence type="ECO:0000259" key="1">
    <source>
        <dbReference type="Pfam" id="PF00149"/>
    </source>
</evidence>
<reference evidence="2" key="1">
    <citation type="submission" date="2021-05" db="EMBL/GenBank/DDBJ databases">
        <authorList>
            <person name="Pietrasiak N."/>
            <person name="Ward R."/>
            <person name="Stajich J.E."/>
            <person name="Kurbessoian T."/>
        </authorList>
    </citation>
    <scope>NUCLEOTIDE SEQUENCE</scope>
    <source>
        <strain evidence="2">CPER-KK1</strain>
    </source>
</reference>
<reference evidence="2" key="2">
    <citation type="journal article" date="2022" name="Microbiol. Resour. Announc.">
        <title>Metagenome Sequencing to Explore Phylogenomics of Terrestrial Cyanobacteria.</title>
        <authorList>
            <person name="Ward R.D."/>
            <person name="Stajich J.E."/>
            <person name="Johansen J.R."/>
            <person name="Huntemann M."/>
            <person name="Clum A."/>
            <person name="Foster B."/>
            <person name="Foster B."/>
            <person name="Roux S."/>
            <person name="Palaniappan K."/>
            <person name="Varghese N."/>
            <person name="Mukherjee S."/>
            <person name="Reddy T.B.K."/>
            <person name="Daum C."/>
            <person name="Copeland A."/>
            <person name="Chen I.A."/>
            <person name="Ivanova N.N."/>
            <person name="Kyrpides N.C."/>
            <person name="Shapiro N."/>
            <person name="Eloe-Fadrosh E.A."/>
            <person name="Pietrasiak N."/>
        </authorList>
    </citation>
    <scope>NUCLEOTIDE SEQUENCE</scope>
    <source>
        <strain evidence="2">CPER-KK1</strain>
    </source>
</reference>
<dbReference type="CDD" id="cd07397">
    <property type="entry name" value="MPP_NostocDevT-like"/>
    <property type="match status" value="1"/>
</dbReference>
<dbReference type="EMBL" id="JAHHIF010000006">
    <property type="protein sequence ID" value="MBW4543941.1"/>
    <property type="molecule type" value="Genomic_DNA"/>
</dbReference>
<dbReference type="InterPro" id="IPR029052">
    <property type="entry name" value="Metallo-depent_PP-like"/>
</dbReference>
<dbReference type="SUPFAM" id="SSF56300">
    <property type="entry name" value="Metallo-dependent phosphatases"/>
    <property type="match status" value="1"/>
</dbReference>
<dbReference type="InterPro" id="IPR004843">
    <property type="entry name" value="Calcineurin-like_PHP"/>
</dbReference>
<dbReference type="PANTHER" id="PTHR35769:SF2">
    <property type="entry name" value="CALCINEURIN-LIKE METALLO-PHOSPHOESTERASE SUPERFAMILY PROTEIN"/>
    <property type="match status" value="1"/>
</dbReference>
<dbReference type="InterPro" id="IPR027629">
    <property type="entry name" value="DevT-like"/>
</dbReference>
<evidence type="ECO:0000313" key="3">
    <source>
        <dbReference type="Proteomes" id="UP000753908"/>
    </source>
</evidence>
<feature type="domain" description="Calcineurin-like phosphoesterase" evidence="1">
    <location>
        <begin position="11"/>
        <end position="225"/>
    </location>
</feature>
<dbReference type="Proteomes" id="UP000753908">
    <property type="component" value="Unassembled WGS sequence"/>
</dbReference>
<dbReference type="GO" id="GO:0016787">
    <property type="term" value="F:hydrolase activity"/>
    <property type="evidence" value="ECO:0007669"/>
    <property type="project" value="InterPro"/>
</dbReference>
<evidence type="ECO:0000313" key="2">
    <source>
        <dbReference type="EMBL" id="MBW4543941.1"/>
    </source>
</evidence>
<comment type="caution">
    <text evidence="2">The sequence shown here is derived from an EMBL/GenBank/DDBJ whole genome shotgun (WGS) entry which is preliminary data.</text>
</comment>
<dbReference type="PANTHER" id="PTHR35769">
    <property type="entry name" value="CALCINEURIN-LIKE METALLO-PHOSPHOESTERASE SUPERFAMILY PROTEIN"/>
    <property type="match status" value="1"/>
</dbReference>
<organism evidence="2 3">
    <name type="scientific">Symplocastrum torsivum CPER-KK1</name>
    <dbReference type="NCBI Taxonomy" id="450513"/>
    <lineage>
        <taxon>Bacteria</taxon>
        <taxon>Bacillati</taxon>
        <taxon>Cyanobacteriota</taxon>
        <taxon>Cyanophyceae</taxon>
        <taxon>Oscillatoriophycideae</taxon>
        <taxon>Oscillatoriales</taxon>
        <taxon>Microcoleaceae</taxon>
        <taxon>Symplocastrum</taxon>
    </lineage>
</organism>
<dbReference type="Gene3D" id="3.60.21.10">
    <property type="match status" value="1"/>
</dbReference>